<reference evidence="14" key="1">
    <citation type="submission" date="2015-05" db="UniProtKB">
        <authorList>
            <consortium name="EnsemblMetazoa"/>
        </authorList>
    </citation>
    <scope>IDENTIFICATION</scope>
</reference>
<sequence>MWKLVFLTLLLNQLMPLAKSENILPSMVKIIKMHFREREGTNLFFCQKIDALMMLKNIVNAARSYNVNHLRKDNMTKRLQITFMTPQIMGIFLDLTCSEGQYFLKENSDFFNASFRWLLYTIKPAETAELLQPTRFMTDSDVTLASPNGSDIILQDVYRMFKTLPIISTDIQRWSEEGTVTQLADPPPRVDFQGVTLTASLLMVDTVINKSEEIPLLYDPSLSDDGKSWYGLTLFTHMAEYYNYTYRFIFSDVWGYPLKNGSWSGMVGQVKRHEADMGLSAAHFSVARTKVIDFVGIIDITRVCFAFLQPKLFGSYKALILPLDVTVWACLLVTAVAGVVVFRIVANYDDTSQQNDSWSGSFLLVLAAISQQGIPDSTDKLPTRIIYLSLLGVSFLAAVYYNTAILNGLLLPAPNAIQNMDQLLASDMKIATSDTKYLLYDMTHNDTLTVKLRKKMEKSKLPNGGILTVSGGVDLVKKGGLALYILTRESYQEINYKFTAAEICSLTEIEKYRPLPTGGIVQNNSPFKEIFNRKFTLMRETGIMSRGKLLWNPRKPECDWKQDALVIGAEPLSMAYAVLSLGTIVAIVLVFIEVHTFRKQKKLLRRNHSSKFFMHRQPH</sequence>
<dbReference type="GO" id="GO:0005886">
    <property type="term" value="C:plasma membrane"/>
    <property type="evidence" value="ECO:0007669"/>
    <property type="project" value="UniProtKB-SubCell"/>
</dbReference>
<evidence type="ECO:0000313" key="14">
    <source>
        <dbReference type="EnsemblMetazoa" id="RPRC002124-PA"/>
    </source>
</evidence>
<dbReference type="Gene3D" id="1.10.287.70">
    <property type="match status" value="1"/>
</dbReference>
<comment type="subcellular location">
    <subcellularLocation>
        <location evidence="1">Cell membrane</location>
        <topology evidence="1">Multi-pass membrane protein</topology>
    </subcellularLocation>
</comment>
<dbReference type="Gene3D" id="3.40.190.10">
    <property type="entry name" value="Periplasmic binding protein-like II"/>
    <property type="match status" value="1"/>
</dbReference>
<dbReference type="VEuPathDB" id="VectorBase:RPRC002124"/>
<dbReference type="EnsemblMetazoa" id="RPRC002124-RA">
    <property type="protein sequence ID" value="RPRC002124-PA"/>
    <property type="gene ID" value="RPRC002124"/>
</dbReference>
<evidence type="ECO:0000256" key="11">
    <source>
        <dbReference type="ARBA" id="ARBA00023303"/>
    </source>
</evidence>
<keyword evidence="11" id="KW-0407">Ion channel</keyword>
<dbReference type="InterPro" id="IPR019594">
    <property type="entry name" value="Glu/Gly-bd"/>
</dbReference>
<proteinExistence type="predicted"/>
<keyword evidence="3" id="KW-1003">Cell membrane</keyword>
<feature type="domain" description="Ionotropic glutamate receptor L-glutamate and glycine-binding" evidence="12">
    <location>
        <begin position="230"/>
        <end position="294"/>
    </location>
</feature>
<evidence type="ECO:0000256" key="4">
    <source>
        <dbReference type="ARBA" id="ARBA00022692"/>
    </source>
</evidence>
<dbReference type="Proteomes" id="UP000015103">
    <property type="component" value="Unassembled WGS sequence"/>
</dbReference>
<keyword evidence="7" id="KW-0472">Membrane</keyword>
<keyword evidence="6" id="KW-0406">Ion transport</keyword>
<keyword evidence="10" id="KW-1071">Ligand-gated ion channel</keyword>
<dbReference type="eggNOG" id="KOG1052">
    <property type="taxonomic scope" value="Eukaryota"/>
</dbReference>
<accession>T1HDK4</accession>
<keyword evidence="9" id="KW-0325">Glycoprotein</keyword>
<evidence type="ECO:0000256" key="3">
    <source>
        <dbReference type="ARBA" id="ARBA00022475"/>
    </source>
</evidence>
<keyword evidence="2" id="KW-0813">Transport</keyword>
<evidence type="ECO:0000256" key="7">
    <source>
        <dbReference type="ARBA" id="ARBA00023136"/>
    </source>
</evidence>
<dbReference type="Pfam" id="PF24576">
    <property type="entry name" value="IR75A_N"/>
    <property type="match status" value="1"/>
</dbReference>
<keyword evidence="4" id="KW-0812">Transmembrane</keyword>
<dbReference type="EMBL" id="ACPB03001298">
    <property type="status" value="NOT_ANNOTATED_CDS"/>
    <property type="molecule type" value="Genomic_DNA"/>
</dbReference>
<organism evidence="14 15">
    <name type="scientific">Rhodnius prolixus</name>
    <name type="common">Triatomid bug</name>
    <dbReference type="NCBI Taxonomy" id="13249"/>
    <lineage>
        <taxon>Eukaryota</taxon>
        <taxon>Metazoa</taxon>
        <taxon>Ecdysozoa</taxon>
        <taxon>Arthropoda</taxon>
        <taxon>Hexapoda</taxon>
        <taxon>Insecta</taxon>
        <taxon>Pterygota</taxon>
        <taxon>Neoptera</taxon>
        <taxon>Paraneoptera</taxon>
        <taxon>Hemiptera</taxon>
        <taxon>Heteroptera</taxon>
        <taxon>Panheteroptera</taxon>
        <taxon>Cimicomorpha</taxon>
        <taxon>Reduviidae</taxon>
        <taxon>Triatominae</taxon>
        <taxon>Rhodnius</taxon>
    </lineage>
</organism>
<feature type="domain" description="Ionotropic receptor 75a N-terminal" evidence="13">
    <location>
        <begin position="53"/>
        <end position="200"/>
    </location>
</feature>
<evidence type="ECO:0000259" key="13">
    <source>
        <dbReference type="Pfam" id="PF24576"/>
    </source>
</evidence>
<protein>
    <submittedName>
        <fullName evidence="14">Uncharacterized protein</fullName>
    </submittedName>
</protein>
<evidence type="ECO:0000256" key="6">
    <source>
        <dbReference type="ARBA" id="ARBA00023065"/>
    </source>
</evidence>
<evidence type="ECO:0000256" key="9">
    <source>
        <dbReference type="ARBA" id="ARBA00023180"/>
    </source>
</evidence>
<dbReference type="PANTHER" id="PTHR42643:SF33">
    <property type="entry name" value="GLUTAMATE RECEPTOR 2-LIKE PROTEIN"/>
    <property type="match status" value="1"/>
</dbReference>
<keyword evidence="8" id="KW-0675">Receptor</keyword>
<evidence type="ECO:0000256" key="2">
    <source>
        <dbReference type="ARBA" id="ARBA00022448"/>
    </source>
</evidence>
<keyword evidence="5" id="KW-1133">Transmembrane helix</keyword>
<evidence type="ECO:0000256" key="5">
    <source>
        <dbReference type="ARBA" id="ARBA00022989"/>
    </source>
</evidence>
<evidence type="ECO:0000259" key="12">
    <source>
        <dbReference type="Pfam" id="PF10613"/>
    </source>
</evidence>
<dbReference type="InterPro" id="IPR052192">
    <property type="entry name" value="Insect_Ionotropic_Sensory_Rcpt"/>
</dbReference>
<dbReference type="SUPFAM" id="SSF53850">
    <property type="entry name" value="Periplasmic binding protein-like II"/>
    <property type="match status" value="1"/>
</dbReference>
<evidence type="ECO:0000256" key="1">
    <source>
        <dbReference type="ARBA" id="ARBA00004651"/>
    </source>
</evidence>
<dbReference type="InParanoid" id="T1HDK4"/>
<dbReference type="OMA" id="LMEVHIA"/>
<keyword evidence="15" id="KW-1185">Reference proteome</keyword>
<evidence type="ECO:0000313" key="15">
    <source>
        <dbReference type="Proteomes" id="UP000015103"/>
    </source>
</evidence>
<dbReference type="PANTHER" id="PTHR42643">
    <property type="entry name" value="IONOTROPIC RECEPTOR 20A-RELATED"/>
    <property type="match status" value="1"/>
</dbReference>
<evidence type="ECO:0000256" key="8">
    <source>
        <dbReference type="ARBA" id="ARBA00023170"/>
    </source>
</evidence>
<dbReference type="Pfam" id="PF10613">
    <property type="entry name" value="Lig_chan-Glu_bd"/>
    <property type="match status" value="1"/>
</dbReference>
<dbReference type="AlphaFoldDB" id="T1HDK4"/>
<evidence type="ECO:0000256" key="10">
    <source>
        <dbReference type="ARBA" id="ARBA00023286"/>
    </source>
</evidence>
<name>T1HDK4_RHOPR</name>
<dbReference type="InterPro" id="IPR057074">
    <property type="entry name" value="IR75A_N"/>
</dbReference>